<comment type="caution">
    <text evidence="1">The sequence shown here is derived from an EMBL/GenBank/DDBJ whole genome shotgun (WGS) entry which is preliminary data.</text>
</comment>
<dbReference type="Gene3D" id="3.40.50.150">
    <property type="entry name" value="Vaccinia Virus protein VP39"/>
    <property type="match status" value="1"/>
</dbReference>
<sequence>MADHASPRIDTSVAHPARRYDYLLGGKDNFEADRESARQIERVVPTARLTALENRAFLHRAVRFMAGNGIRQFLDIGTGIPTSPNTHEIAQRIAPAARIVYVDNDPLVLVHARALLTSTPQGKTSYIEGDLRQPGQILNDRELAATLDLSQPVGLLLVAVLHFIRDDDNPRATIDALIDALPADSIVVASHGTFEHMPAEQAAALTKVMEAQFRQRSGTEFRTLFDRPDLRLVEPGVQSVAQWWADEASQPRPAIEDVACNGLVARVVRANTEV</sequence>
<name>A0A919N5M1_9ACTN</name>
<dbReference type="InterPro" id="IPR029063">
    <property type="entry name" value="SAM-dependent_MTases_sf"/>
</dbReference>
<organism evidence="1 2">
    <name type="scientific">Actinoplanes siamensis</name>
    <dbReference type="NCBI Taxonomy" id="1223317"/>
    <lineage>
        <taxon>Bacteria</taxon>
        <taxon>Bacillati</taxon>
        <taxon>Actinomycetota</taxon>
        <taxon>Actinomycetes</taxon>
        <taxon>Micromonosporales</taxon>
        <taxon>Micromonosporaceae</taxon>
        <taxon>Actinoplanes</taxon>
    </lineage>
</organism>
<proteinExistence type="predicted"/>
<gene>
    <name evidence="1" type="ORF">Asi03nite_23560</name>
</gene>
<dbReference type="InterPro" id="IPR006764">
    <property type="entry name" value="SAM_dep_MeTrfase_SAV2177_type"/>
</dbReference>
<evidence type="ECO:0000313" key="1">
    <source>
        <dbReference type="EMBL" id="GIF04818.1"/>
    </source>
</evidence>
<dbReference type="AlphaFoldDB" id="A0A919N5M1"/>
<dbReference type="SUPFAM" id="SSF53335">
    <property type="entry name" value="S-adenosyl-L-methionine-dependent methyltransferases"/>
    <property type="match status" value="1"/>
</dbReference>
<dbReference type="Proteomes" id="UP000629619">
    <property type="component" value="Unassembled WGS sequence"/>
</dbReference>
<keyword evidence="2" id="KW-1185">Reference proteome</keyword>
<dbReference type="EMBL" id="BOMW01000021">
    <property type="protein sequence ID" value="GIF04818.1"/>
    <property type="molecule type" value="Genomic_DNA"/>
</dbReference>
<dbReference type="PIRSF" id="PIRSF017393">
    <property type="entry name" value="MTase_SAV2177"/>
    <property type="match status" value="1"/>
</dbReference>
<reference evidence="1" key="1">
    <citation type="submission" date="2021-01" db="EMBL/GenBank/DDBJ databases">
        <title>Whole genome shotgun sequence of Actinoplanes siamensis NBRC 109076.</title>
        <authorList>
            <person name="Komaki H."/>
            <person name="Tamura T."/>
        </authorList>
    </citation>
    <scope>NUCLEOTIDE SEQUENCE</scope>
    <source>
        <strain evidence="1">NBRC 109076</strain>
    </source>
</reference>
<evidence type="ECO:0008006" key="3">
    <source>
        <dbReference type="Google" id="ProtNLM"/>
    </source>
</evidence>
<dbReference type="Pfam" id="PF04672">
    <property type="entry name" value="Methyltransf_19"/>
    <property type="match status" value="1"/>
</dbReference>
<accession>A0A919N5M1</accession>
<evidence type="ECO:0000313" key="2">
    <source>
        <dbReference type="Proteomes" id="UP000629619"/>
    </source>
</evidence>
<protein>
    <recommendedName>
        <fullName evidence="3">S-adenosyl methyltransferase</fullName>
    </recommendedName>
</protein>